<feature type="transmembrane region" description="Helical" evidence="6">
    <location>
        <begin position="85"/>
        <end position="106"/>
    </location>
</feature>
<dbReference type="GO" id="GO:0005886">
    <property type="term" value="C:plasma membrane"/>
    <property type="evidence" value="ECO:0007669"/>
    <property type="project" value="UniProtKB-SubCell"/>
</dbReference>
<dbReference type="PROSITE" id="PS50850">
    <property type="entry name" value="MFS"/>
    <property type="match status" value="1"/>
</dbReference>
<evidence type="ECO:0000256" key="2">
    <source>
        <dbReference type="ARBA" id="ARBA00022448"/>
    </source>
</evidence>
<evidence type="ECO:0000256" key="5">
    <source>
        <dbReference type="ARBA" id="ARBA00023136"/>
    </source>
</evidence>
<dbReference type="InterPro" id="IPR036259">
    <property type="entry name" value="MFS_trans_sf"/>
</dbReference>
<name>A0A6N3FX14_CLOSY</name>
<evidence type="ECO:0000256" key="6">
    <source>
        <dbReference type="SAM" id="Phobius"/>
    </source>
</evidence>
<feature type="domain" description="Major facilitator superfamily (MFS) profile" evidence="7">
    <location>
        <begin position="13"/>
        <end position="447"/>
    </location>
</feature>
<dbReference type="AlphaFoldDB" id="A0A6N3FX14"/>
<evidence type="ECO:0000256" key="3">
    <source>
        <dbReference type="ARBA" id="ARBA00022692"/>
    </source>
</evidence>
<evidence type="ECO:0000256" key="4">
    <source>
        <dbReference type="ARBA" id="ARBA00022989"/>
    </source>
</evidence>
<dbReference type="SUPFAM" id="SSF103473">
    <property type="entry name" value="MFS general substrate transporter"/>
    <property type="match status" value="1"/>
</dbReference>
<evidence type="ECO:0000259" key="7">
    <source>
        <dbReference type="PROSITE" id="PS50850"/>
    </source>
</evidence>
<proteinExistence type="predicted"/>
<feature type="transmembrane region" description="Helical" evidence="6">
    <location>
        <begin position="284"/>
        <end position="305"/>
    </location>
</feature>
<keyword evidence="5 6" id="KW-0472">Membrane</keyword>
<feature type="transmembrane region" description="Helical" evidence="6">
    <location>
        <begin position="337"/>
        <end position="356"/>
    </location>
</feature>
<reference evidence="8" key="1">
    <citation type="submission" date="2019-11" db="EMBL/GenBank/DDBJ databases">
        <authorList>
            <person name="Feng L."/>
        </authorList>
    </citation>
    <scope>NUCLEOTIDE SEQUENCE</scope>
    <source>
        <strain evidence="8">CsymbiosumLFYP84</strain>
    </source>
</reference>
<feature type="transmembrane region" description="Helical" evidence="6">
    <location>
        <begin position="156"/>
        <end position="177"/>
    </location>
</feature>
<dbReference type="GO" id="GO:0008643">
    <property type="term" value="P:carbohydrate transport"/>
    <property type="evidence" value="ECO:0007669"/>
    <property type="project" value="InterPro"/>
</dbReference>
<feature type="transmembrane region" description="Helical" evidence="6">
    <location>
        <begin position="112"/>
        <end position="136"/>
    </location>
</feature>
<organism evidence="8">
    <name type="scientific">Clostridium symbiosum</name>
    <name type="common">Bacteroides symbiosus</name>
    <dbReference type="NCBI Taxonomy" id="1512"/>
    <lineage>
        <taxon>Bacteria</taxon>
        <taxon>Bacillati</taxon>
        <taxon>Bacillota</taxon>
        <taxon>Clostridia</taxon>
        <taxon>Lachnospirales</taxon>
        <taxon>Lachnospiraceae</taxon>
        <taxon>Otoolea</taxon>
    </lineage>
</organism>
<feature type="transmembrane region" description="Helical" evidence="6">
    <location>
        <begin position="377"/>
        <end position="404"/>
    </location>
</feature>
<comment type="subcellular location">
    <subcellularLocation>
        <location evidence="1">Cell membrane</location>
        <topology evidence="1">Multi-pass membrane protein</topology>
    </subcellularLocation>
</comment>
<evidence type="ECO:0000313" key="8">
    <source>
        <dbReference type="EMBL" id="VYU55883.1"/>
    </source>
</evidence>
<protein>
    <submittedName>
        <fullName evidence="8">Putative symporter YjmB</fullName>
    </submittedName>
</protein>
<dbReference type="GO" id="GO:0015293">
    <property type="term" value="F:symporter activity"/>
    <property type="evidence" value="ECO:0007669"/>
    <property type="project" value="InterPro"/>
</dbReference>
<feature type="transmembrane region" description="Helical" evidence="6">
    <location>
        <begin position="249"/>
        <end position="272"/>
    </location>
</feature>
<dbReference type="RefSeq" id="WP_156684751.1">
    <property type="nucleotide sequence ID" value="NZ_CACRUA010000029.1"/>
</dbReference>
<feature type="transmembrane region" description="Helical" evidence="6">
    <location>
        <begin position="21"/>
        <end position="42"/>
    </location>
</feature>
<dbReference type="EMBL" id="CACRUA010000029">
    <property type="protein sequence ID" value="VYU55883.1"/>
    <property type="molecule type" value="Genomic_DNA"/>
</dbReference>
<dbReference type="PANTHER" id="PTHR11328:SF24">
    <property type="entry name" value="MAJOR FACILITATOR SUPERFAMILY (MFS) PROFILE DOMAIN-CONTAINING PROTEIN"/>
    <property type="match status" value="1"/>
</dbReference>
<dbReference type="PANTHER" id="PTHR11328">
    <property type="entry name" value="MAJOR FACILITATOR SUPERFAMILY DOMAIN-CONTAINING PROTEIN"/>
    <property type="match status" value="1"/>
</dbReference>
<evidence type="ECO:0000256" key="1">
    <source>
        <dbReference type="ARBA" id="ARBA00004651"/>
    </source>
</evidence>
<feature type="transmembrane region" description="Helical" evidence="6">
    <location>
        <begin position="189"/>
        <end position="209"/>
    </location>
</feature>
<keyword evidence="2" id="KW-0813">Transport</keyword>
<dbReference type="InterPro" id="IPR039672">
    <property type="entry name" value="MFS_2"/>
</dbReference>
<dbReference type="Gene3D" id="1.20.1250.20">
    <property type="entry name" value="MFS general substrate transporter like domains"/>
    <property type="match status" value="2"/>
</dbReference>
<keyword evidence="4 6" id="KW-1133">Transmembrane helix</keyword>
<feature type="transmembrane region" description="Helical" evidence="6">
    <location>
        <begin position="424"/>
        <end position="445"/>
    </location>
</feature>
<sequence length="475" mass="52152">MSNQKTEKLGLKKSLSYGMGAIGEGIGYNFFYSYFIFFMINIAGVNPAVAGTVSLIAVFWDAVTDPIIGSMSDRCRSKRGRRTPFIKYGSIFLGISLALMFINIDLPAGAKVVYYILINIAYWTFLTSAVIPHIALGSELTDDFEERTTLRTCANFLMNIGMLIAISGSLMIVQFFAKIFGSESLGWTATGVLFAVIIVFVYNFCCFSVRNFEPENPNLAEGYVPEKLSLSSVFSSYLQALKVKPFNKLLIITFCVNFAVGVGSSLMIFLYTYVFRYSENKTSFMLLITTLFLLLTTVLAGVFANKFGKKQMMIGGMICYTACYLIMAVLPAGDFTAYLYILFYGIGNATYWTLIYSMSYDTALIEKFKSGNSPDGLYTSMIGFFMKAGSAIGMWITGIVLSAIGFNAEAAEQAADTIANLKLAFGIIPAVILAVAVIAAIAYSLTKEKYALLLTAAEAKENGVEYRVEGLERVL</sequence>
<dbReference type="InterPro" id="IPR020846">
    <property type="entry name" value="MFS_dom"/>
</dbReference>
<feature type="transmembrane region" description="Helical" evidence="6">
    <location>
        <begin position="312"/>
        <end position="331"/>
    </location>
</feature>
<feature type="transmembrane region" description="Helical" evidence="6">
    <location>
        <begin position="48"/>
        <end position="64"/>
    </location>
</feature>
<gene>
    <name evidence="8" type="primary">yjmB</name>
    <name evidence="8" type="ORF">CSLFYP84_02708</name>
</gene>
<keyword evidence="3 6" id="KW-0812">Transmembrane</keyword>
<accession>A0A6N3FX14</accession>
<dbReference type="Pfam" id="PF13347">
    <property type="entry name" value="MFS_2"/>
    <property type="match status" value="1"/>
</dbReference>